<dbReference type="OrthoDB" id="1894615at2"/>
<dbReference type="AlphaFoldDB" id="A0A1H3HX39"/>
<dbReference type="SUPFAM" id="SSF46955">
    <property type="entry name" value="Putative DNA-binding domain"/>
    <property type="match status" value="1"/>
</dbReference>
<proteinExistence type="predicted"/>
<dbReference type="Gene3D" id="1.10.1660.10">
    <property type="match status" value="1"/>
</dbReference>
<dbReference type="InterPro" id="IPR000551">
    <property type="entry name" value="MerR-type_HTH_dom"/>
</dbReference>
<evidence type="ECO:0000313" key="3">
    <source>
        <dbReference type="EMBL" id="SDY19334.1"/>
    </source>
</evidence>
<feature type="domain" description="HTH merR-type" evidence="2">
    <location>
        <begin position="4"/>
        <end position="73"/>
    </location>
</feature>
<dbReference type="InterPro" id="IPR009061">
    <property type="entry name" value="DNA-bd_dom_put_sf"/>
</dbReference>
<dbReference type="Pfam" id="PF13411">
    <property type="entry name" value="MerR_1"/>
    <property type="match status" value="1"/>
</dbReference>
<dbReference type="PROSITE" id="PS50937">
    <property type="entry name" value="HTH_MERR_2"/>
    <property type="match status" value="1"/>
</dbReference>
<dbReference type="STRING" id="1503961.SAMN05421736_101624"/>
<dbReference type="GO" id="GO:0003700">
    <property type="term" value="F:DNA-binding transcription factor activity"/>
    <property type="evidence" value="ECO:0007669"/>
    <property type="project" value="InterPro"/>
</dbReference>
<dbReference type="PANTHER" id="PTHR30204:SF96">
    <property type="entry name" value="CHROMOSOME-ANCHORING PROTEIN RACA"/>
    <property type="match status" value="1"/>
</dbReference>
<dbReference type="PANTHER" id="PTHR30204">
    <property type="entry name" value="REDOX-CYCLING DRUG-SENSING TRANSCRIPTIONAL ACTIVATOR SOXR"/>
    <property type="match status" value="1"/>
</dbReference>
<dbReference type="InterPro" id="IPR047057">
    <property type="entry name" value="MerR_fam"/>
</dbReference>
<name>A0A1H3HX39_9BACI</name>
<dbReference type="EMBL" id="FNPI01000001">
    <property type="protein sequence ID" value="SDY19334.1"/>
    <property type="molecule type" value="Genomic_DNA"/>
</dbReference>
<gene>
    <name evidence="3" type="ORF">SAMN05421736_101624</name>
</gene>
<protein>
    <submittedName>
        <fullName evidence="3">DNA-binding transcriptional regulator, MerR family</fullName>
    </submittedName>
</protein>
<evidence type="ECO:0000259" key="2">
    <source>
        <dbReference type="PROSITE" id="PS50937"/>
    </source>
</evidence>
<dbReference type="SMART" id="SM00422">
    <property type="entry name" value="HTH_MERR"/>
    <property type="match status" value="1"/>
</dbReference>
<dbReference type="GO" id="GO:0003677">
    <property type="term" value="F:DNA binding"/>
    <property type="evidence" value="ECO:0007669"/>
    <property type="project" value="UniProtKB-KW"/>
</dbReference>
<accession>A0A1H3HX39</accession>
<sequence>MKDYWKVGELAALTGLTIRTLRYYDQIELFSPSQHTQSGHRLYTKSDLSKLQEILALKHIGISLDEIKTIITNREDDFSVSIIEAQISRIKKDIDIQQNLLHKLESALITIRNKKVMSVEELTKLLEAMKMYQEKYFTKEQLDRMKSHYDAFDQDTLKEKEQEFKTILEKIQIAKNNGVPPNDSKVQALAKTWSNIVYSFSKQDQDLQKQMESFHAQNPENSLRFGMDSEIYKYIKEALK</sequence>
<dbReference type="Pfam" id="PF07739">
    <property type="entry name" value="TipAS"/>
    <property type="match status" value="1"/>
</dbReference>
<dbReference type="InterPro" id="IPR012925">
    <property type="entry name" value="TipAS_dom"/>
</dbReference>
<dbReference type="PRINTS" id="PR00040">
    <property type="entry name" value="HTHMERR"/>
</dbReference>
<organism evidence="3 4">
    <name type="scientific">Evansella caseinilytica</name>
    <dbReference type="NCBI Taxonomy" id="1503961"/>
    <lineage>
        <taxon>Bacteria</taxon>
        <taxon>Bacillati</taxon>
        <taxon>Bacillota</taxon>
        <taxon>Bacilli</taxon>
        <taxon>Bacillales</taxon>
        <taxon>Bacillaceae</taxon>
        <taxon>Evansella</taxon>
    </lineage>
</organism>
<reference evidence="4" key="1">
    <citation type="submission" date="2016-10" db="EMBL/GenBank/DDBJ databases">
        <authorList>
            <person name="Varghese N."/>
            <person name="Submissions S."/>
        </authorList>
    </citation>
    <scope>NUCLEOTIDE SEQUENCE [LARGE SCALE GENOMIC DNA]</scope>
    <source>
        <strain evidence="4">SP</strain>
    </source>
</reference>
<keyword evidence="4" id="KW-1185">Reference proteome</keyword>
<keyword evidence="1 3" id="KW-0238">DNA-binding</keyword>
<dbReference type="CDD" id="cd01106">
    <property type="entry name" value="HTH_TipAL-Mta"/>
    <property type="match status" value="1"/>
</dbReference>
<dbReference type="Proteomes" id="UP000198935">
    <property type="component" value="Unassembled WGS sequence"/>
</dbReference>
<evidence type="ECO:0000313" key="4">
    <source>
        <dbReference type="Proteomes" id="UP000198935"/>
    </source>
</evidence>
<evidence type="ECO:0000256" key="1">
    <source>
        <dbReference type="ARBA" id="ARBA00023125"/>
    </source>
</evidence>